<dbReference type="RefSeq" id="WP_269755276.1">
    <property type="nucleotide sequence ID" value="NZ_CP101412.1"/>
</dbReference>
<feature type="transmembrane region" description="Helical" evidence="1">
    <location>
        <begin position="15"/>
        <end position="36"/>
    </location>
</feature>
<feature type="transmembrane region" description="Helical" evidence="1">
    <location>
        <begin position="56"/>
        <end position="76"/>
    </location>
</feature>
<keyword evidence="1" id="KW-0812">Transmembrane</keyword>
<name>A0AAX3K7F5_9FIRM</name>
<protein>
    <submittedName>
        <fullName evidence="2">Uncharacterized protein</fullName>
    </submittedName>
</protein>
<evidence type="ECO:0000313" key="2">
    <source>
        <dbReference type="EMBL" id="WBB30970.1"/>
    </source>
</evidence>
<keyword evidence="1" id="KW-0472">Membrane</keyword>
<reference evidence="2" key="1">
    <citation type="submission" date="2022-07" db="EMBL/GenBank/DDBJ databases">
        <title>Parvimonas micra travels from the subgingival sulcus of the human oral cavity to the colorectal adenocarcinoma.</title>
        <authorList>
            <person name="Conde-Perez K."/>
            <person name="Buetas E."/>
            <person name="Aja-Macaya P."/>
            <person name="Martin-De Arribas E."/>
            <person name="Iglesias-Corras I."/>
            <person name="Trigo-Tasende N."/>
            <person name="Nasser-Ali M."/>
            <person name="Estevez L.S."/>
            <person name="Rumbo-Feal S."/>
            <person name="Otero-Alen B."/>
            <person name="Noguera J.F."/>
            <person name="Concha A."/>
            <person name="Pardinas-Lopez S."/>
            <person name="Carda-Dieguez M."/>
            <person name="Gomez-Randulfe I."/>
            <person name="Martinez-Lago N."/>
            <person name="Ladra S."/>
            <person name="Aparicio L.A."/>
            <person name="Bou G."/>
            <person name="Mira A."/>
            <person name="Vallejo J.A."/>
            <person name="Poza M."/>
        </authorList>
    </citation>
    <scope>NUCLEOTIDE SEQUENCE</scope>
    <source>
        <strain evidence="2">PM102KC-G-1</strain>
    </source>
</reference>
<dbReference type="Proteomes" id="UP001210690">
    <property type="component" value="Chromosome"/>
</dbReference>
<sequence length="175" mass="20874">MRKINFRYNKNSPTLLYIMVIIGIVIGILLCYEFLIYLGFASTNELQYFKEHPNHAIYLIFLLIPVTMFLSTWIIFKFWSREDEEAELELYDDYAILKMKNEKIKIQKGELEIKFPQPQAILYTTYILKLPDQKIVFVGSLKEKKKSKLSLNIAIKELSAYKKRKYLKKINLFKQ</sequence>
<evidence type="ECO:0000313" key="3">
    <source>
        <dbReference type="Proteomes" id="UP001210690"/>
    </source>
</evidence>
<accession>A0AAX3K7F5</accession>
<keyword evidence="1" id="KW-1133">Transmembrane helix</keyword>
<gene>
    <name evidence="2" type="ORF">NM222_00405</name>
</gene>
<evidence type="ECO:0000256" key="1">
    <source>
        <dbReference type="SAM" id="Phobius"/>
    </source>
</evidence>
<proteinExistence type="predicted"/>
<dbReference type="EMBL" id="CP101412">
    <property type="protein sequence ID" value="WBB30970.1"/>
    <property type="molecule type" value="Genomic_DNA"/>
</dbReference>
<dbReference type="AlphaFoldDB" id="A0AAX3K7F5"/>
<organism evidence="2 3">
    <name type="scientific">Parvimonas micra</name>
    <dbReference type="NCBI Taxonomy" id="33033"/>
    <lineage>
        <taxon>Bacteria</taxon>
        <taxon>Bacillati</taxon>
        <taxon>Bacillota</taxon>
        <taxon>Tissierellia</taxon>
        <taxon>Tissierellales</taxon>
        <taxon>Peptoniphilaceae</taxon>
        <taxon>Parvimonas</taxon>
    </lineage>
</organism>